<organism evidence="4">
    <name type="scientific">Babesia bovis</name>
    <dbReference type="NCBI Taxonomy" id="5865"/>
    <lineage>
        <taxon>Eukaryota</taxon>
        <taxon>Sar</taxon>
        <taxon>Alveolata</taxon>
        <taxon>Apicomplexa</taxon>
        <taxon>Aconoidasida</taxon>
        <taxon>Piroplasmida</taxon>
        <taxon>Babesiidae</taxon>
        <taxon>Babesia</taxon>
    </lineage>
</organism>
<dbReference type="Gene3D" id="1.20.930.10">
    <property type="entry name" value="Conserved domain common to transcription factors TFIIS, elongin A, CRSP70"/>
    <property type="match status" value="1"/>
</dbReference>
<reference evidence="4" key="1">
    <citation type="journal article" date="2014" name="BMC Genomics">
        <title>The Babesia bovis gene and promoter model: an update from full-length EST analysis.</title>
        <authorList>
            <person name="Yamagishi J."/>
            <person name="Wakaguri H."/>
            <person name="Yokoyama N."/>
            <person name="Yamashita R."/>
            <person name="Suzuki Y."/>
            <person name="Xuan X."/>
            <person name="Igarashi I."/>
        </authorList>
    </citation>
    <scope>NUCLEOTIDE SEQUENCE</scope>
    <source>
        <strain evidence="4">Texas</strain>
    </source>
</reference>
<feature type="compositionally biased region" description="Polar residues" evidence="2">
    <location>
        <begin position="456"/>
        <end position="483"/>
    </location>
</feature>
<feature type="compositionally biased region" description="Low complexity" evidence="2">
    <location>
        <begin position="314"/>
        <end position="325"/>
    </location>
</feature>
<feature type="region of interest" description="Disordered" evidence="2">
    <location>
        <begin position="456"/>
        <end position="504"/>
    </location>
</feature>
<gene>
    <name evidence="4" type="primary">BBOV_IV005860</name>
</gene>
<dbReference type="VEuPathDB" id="PiroplasmaDB:BBOV_IV005860"/>
<feature type="domain" description="TFIIS N-terminal" evidence="3">
    <location>
        <begin position="193"/>
        <end position="282"/>
    </location>
</feature>
<dbReference type="InterPro" id="IPR035441">
    <property type="entry name" value="TFIIS/LEDGF_dom_sf"/>
</dbReference>
<proteinExistence type="evidence at transcript level"/>
<sequence>MPDDSPKAADSPEPSNVPEAAGASITQIRLRPLSDRILSRVATLSKVDGLSEEILNNLNSWYQNEWRCVHAARFSMCPSIGESLHRYFMTRQSPHITSEHVESYLSTSSILYYGLRGDSTPAHDVSKNRYFQRYYYTARENAIALNSFVVMSNFIWACHYYMRDEFANTCLLDILLQAFPAALDNFIRLRGVVYLRSTLDYLALNGKIRSSTNYLLKALALLNKLDISFPVCQSSRIGIPINGIATGGKNAKLGLDYECESDQVKLKATDLIKKWKAIRDASQPARVDADPRRQLRKQPSSEQSAQPHSDDKSPVPAARRAAQPPGSFVLNILDSMVEQREKEKKRKIAMKEAQRNSLFKVSRAQEGEDGNAPSRVAAETPVQAVPLKVATDSKPAAEGDQAGESRKELQSLMNFFKSFKPQVNAAEAGSTMPPRSTQPPIRISGDKTGLTISSNNFTHTNVVPAPSMTTNTATPSLVGQTSEPEVPKSRNGVSGSGDNIPPWK</sequence>
<comment type="subcellular location">
    <subcellularLocation>
        <location evidence="1">Nucleus</location>
    </subcellularLocation>
</comment>
<dbReference type="PROSITE" id="PS51319">
    <property type="entry name" value="TFIIS_N"/>
    <property type="match status" value="1"/>
</dbReference>
<dbReference type="GO" id="GO:0005634">
    <property type="term" value="C:nucleus"/>
    <property type="evidence" value="ECO:0007669"/>
    <property type="project" value="UniProtKB-SubCell"/>
</dbReference>
<dbReference type="EMBL" id="AK441427">
    <property type="protein sequence ID" value="BAN65221.1"/>
    <property type="molecule type" value="mRNA"/>
</dbReference>
<feature type="region of interest" description="Disordered" evidence="2">
    <location>
        <begin position="1"/>
        <end position="22"/>
    </location>
</feature>
<accession>S6B827</accession>
<feature type="region of interest" description="Disordered" evidence="2">
    <location>
        <begin position="282"/>
        <end position="326"/>
    </location>
</feature>
<name>S6B827_BABBO</name>
<evidence type="ECO:0000259" key="3">
    <source>
        <dbReference type="PROSITE" id="PS51319"/>
    </source>
</evidence>
<keyword evidence="1" id="KW-0539">Nucleus</keyword>
<feature type="compositionally biased region" description="Polar residues" evidence="2">
    <location>
        <begin position="297"/>
        <end position="307"/>
    </location>
</feature>
<dbReference type="SUPFAM" id="SSF47676">
    <property type="entry name" value="Conserved domain common to transcription factors TFIIS, elongin A, CRSP70"/>
    <property type="match status" value="1"/>
</dbReference>
<protein>
    <recommendedName>
        <fullName evidence="3">TFIIS N-terminal domain-containing protein</fullName>
    </recommendedName>
</protein>
<dbReference type="AlphaFoldDB" id="S6B827"/>
<feature type="region of interest" description="Disordered" evidence="2">
    <location>
        <begin position="425"/>
        <end position="444"/>
    </location>
</feature>
<evidence type="ECO:0000313" key="4">
    <source>
        <dbReference type="EMBL" id="BAN65221.1"/>
    </source>
</evidence>
<evidence type="ECO:0000256" key="2">
    <source>
        <dbReference type="SAM" id="MobiDB-lite"/>
    </source>
</evidence>
<evidence type="ECO:0000256" key="1">
    <source>
        <dbReference type="PROSITE-ProRule" id="PRU00649"/>
    </source>
</evidence>
<feature type="region of interest" description="Disordered" evidence="2">
    <location>
        <begin position="359"/>
        <end position="383"/>
    </location>
</feature>
<dbReference type="Pfam" id="PF08711">
    <property type="entry name" value="Med26"/>
    <property type="match status" value="1"/>
</dbReference>
<dbReference type="InterPro" id="IPR017923">
    <property type="entry name" value="TFIIS_N"/>
</dbReference>